<evidence type="ECO:0000313" key="3">
    <source>
        <dbReference type="EMBL" id="RDB31222.1"/>
    </source>
</evidence>
<dbReference type="AlphaFoldDB" id="A0A369KC97"/>
<proteinExistence type="predicted"/>
<keyword evidence="4" id="KW-1185">Reference proteome</keyword>
<dbReference type="Proteomes" id="UP000253816">
    <property type="component" value="Unassembled WGS sequence"/>
</dbReference>
<gene>
    <name evidence="3" type="ORF">HAT2_00702</name>
</gene>
<comment type="caution">
    <text evidence="3">The sequence shown here is derived from an EMBL/GenBank/DDBJ whole genome shotgun (WGS) entry which is preliminary data.</text>
</comment>
<name>A0A369KC97_9BACT</name>
<keyword evidence="2" id="KW-0812">Transmembrane</keyword>
<feature type="transmembrane region" description="Helical" evidence="2">
    <location>
        <begin position="92"/>
        <end position="114"/>
    </location>
</feature>
<accession>A0A369KC97</accession>
<protein>
    <recommendedName>
        <fullName evidence="5">Transmembrane protein</fullName>
    </recommendedName>
</protein>
<feature type="transmembrane region" description="Helical" evidence="2">
    <location>
        <begin position="160"/>
        <end position="184"/>
    </location>
</feature>
<evidence type="ECO:0008006" key="5">
    <source>
        <dbReference type="Google" id="ProtNLM"/>
    </source>
</evidence>
<reference evidence="3 4" key="1">
    <citation type="submission" date="2018-07" db="EMBL/GenBank/DDBJ databases">
        <title>Comparative genomics of the Candidatus Parilichlamydiaceae reveals evidence of convergent evolution and genome reduction in the phylum Chlamydiae.</title>
        <authorList>
            <person name="Taylor-Brown A."/>
            <person name="Polkinghorne A."/>
        </authorList>
    </citation>
    <scope>NUCLEOTIDE SEQUENCE [LARGE SCALE GENOMIC DNA]</scope>
    <source>
        <strain evidence="3 4">Hat2</strain>
    </source>
</reference>
<dbReference type="EMBL" id="QQBG01000026">
    <property type="protein sequence ID" value="RDB31222.1"/>
    <property type="molecule type" value="Genomic_DNA"/>
</dbReference>
<feature type="transmembrane region" description="Helical" evidence="2">
    <location>
        <begin position="135"/>
        <end position="154"/>
    </location>
</feature>
<sequence length="309" mass="34051">MTDPTPVTTPAPPESHRSVRPPTGRRTSLRKKLTHFLLQDLPSTKYAGVVAVNLSMLGSIPLIVRGAQLASKRLITSIASYMLSPESKLTEYLLHFNTAWMGVIGLLFLLSALLARNSILPLAGGRKPTYSIQIAVARALFSLLLLLGSLPALFLHSSLLAQSIFFLSAMLTLFGTAISLVALLEEVKTQKIQHLDYEVVAGAIHTISNVLRVCRRTLYSIPETGEALAKFLKNRTMKDEHAQTSESWKQTFAQTVGDTWDSILGFLRGRGERLQARNLHPFKFFILGQNPITPLGKTQAEALFESFSP</sequence>
<dbReference type="RefSeq" id="WP_114544613.1">
    <property type="nucleotide sequence ID" value="NZ_QQBG01000026.1"/>
</dbReference>
<keyword evidence="2" id="KW-0472">Membrane</keyword>
<evidence type="ECO:0000256" key="1">
    <source>
        <dbReference type="SAM" id="MobiDB-lite"/>
    </source>
</evidence>
<evidence type="ECO:0000313" key="4">
    <source>
        <dbReference type="Proteomes" id="UP000253816"/>
    </source>
</evidence>
<evidence type="ECO:0000256" key="2">
    <source>
        <dbReference type="SAM" id="Phobius"/>
    </source>
</evidence>
<organism evidence="3 4">
    <name type="scientific">Candidatus Similichlamydia laticola</name>
    <dbReference type="NCBI Taxonomy" id="2170265"/>
    <lineage>
        <taxon>Bacteria</taxon>
        <taxon>Pseudomonadati</taxon>
        <taxon>Chlamydiota</taxon>
        <taxon>Chlamydiia</taxon>
        <taxon>Parachlamydiales</taxon>
        <taxon>Candidatus Parilichlamydiaceae</taxon>
        <taxon>Candidatus Similichlamydia</taxon>
    </lineage>
</organism>
<keyword evidence="2" id="KW-1133">Transmembrane helix</keyword>
<feature type="region of interest" description="Disordered" evidence="1">
    <location>
        <begin position="1"/>
        <end position="25"/>
    </location>
</feature>